<evidence type="ECO:0000256" key="1">
    <source>
        <dbReference type="SAM" id="MobiDB-lite"/>
    </source>
</evidence>
<dbReference type="Proteomes" id="UP000234681">
    <property type="component" value="Chromosome 9"/>
</dbReference>
<name>A6JR33_RAT</name>
<feature type="region of interest" description="Disordered" evidence="1">
    <location>
        <begin position="1"/>
        <end position="22"/>
    </location>
</feature>
<feature type="compositionally biased region" description="Polar residues" evidence="1">
    <location>
        <begin position="12"/>
        <end position="22"/>
    </location>
</feature>
<gene>
    <name evidence="2 4" type="primary">Atg4b</name>
    <name evidence="2" type="ORF">rCG_55391</name>
</gene>
<sequence>MGEAGATPDTAALSSPRGSKRSCLSTSDMLMTYLFHLIPLSRILSLDFRWGGTGRLGQFPFLWSLLPGPGAIVLLSTRVLL</sequence>
<proteinExistence type="predicted"/>
<accession>A6JR33</accession>
<dbReference type="EMBL" id="CH473997">
    <property type="protein sequence ID" value="EDL91906.1"/>
    <property type="molecule type" value="Genomic_DNA"/>
</dbReference>
<dbReference type="RGD" id="1309664">
    <property type="gene designation" value="Atg4b"/>
</dbReference>
<evidence type="ECO:0000313" key="3">
    <source>
        <dbReference type="Proteomes" id="UP000234681"/>
    </source>
</evidence>
<evidence type="ECO:0000313" key="4">
    <source>
        <dbReference type="RGD" id="1309664"/>
    </source>
</evidence>
<evidence type="ECO:0000313" key="2">
    <source>
        <dbReference type="EMBL" id="EDL91906.1"/>
    </source>
</evidence>
<protein>
    <submittedName>
        <fullName evidence="2">Autophagy-related 4B (Yeast), isoform CRA_c</fullName>
    </submittedName>
</protein>
<reference evidence="2 3" key="1">
    <citation type="submission" date="2005-09" db="EMBL/GenBank/DDBJ databases">
        <authorList>
            <person name="Mural R.J."/>
            <person name="Li P.W."/>
            <person name="Adams M.D."/>
            <person name="Amanatides P.G."/>
            <person name="Baden-Tillson H."/>
            <person name="Barnstead M."/>
            <person name="Chin S.H."/>
            <person name="Dew I."/>
            <person name="Evans C.A."/>
            <person name="Ferriera S."/>
            <person name="Flanigan M."/>
            <person name="Fosler C."/>
            <person name="Glodek A."/>
            <person name="Gu Z."/>
            <person name="Holt R.A."/>
            <person name="Jennings D."/>
            <person name="Kraft C.L."/>
            <person name="Lu F."/>
            <person name="Nguyen T."/>
            <person name="Nusskern D.R."/>
            <person name="Pfannkoch C.M."/>
            <person name="Sitter C."/>
            <person name="Sutton G.G."/>
            <person name="Venter J.C."/>
            <person name="Wang Z."/>
            <person name="Woodage T."/>
            <person name="Zheng X.H."/>
            <person name="Zhong F."/>
        </authorList>
    </citation>
    <scope>NUCLEOTIDE SEQUENCE [LARGE SCALE GENOMIC DNA]</scope>
    <source>
        <strain>BN</strain>
        <strain evidence="3">Sprague-Dawley</strain>
    </source>
</reference>
<dbReference type="AlphaFoldDB" id="A6JR33"/>
<organism evidence="2 3">
    <name type="scientific">Rattus norvegicus</name>
    <name type="common">Rat</name>
    <dbReference type="NCBI Taxonomy" id="10116"/>
    <lineage>
        <taxon>Eukaryota</taxon>
        <taxon>Metazoa</taxon>
        <taxon>Chordata</taxon>
        <taxon>Craniata</taxon>
        <taxon>Vertebrata</taxon>
        <taxon>Euteleostomi</taxon>
        <taxon>Mammalia</taxon>
        <taxon>Eutheria</taxon>
        <taxon>Euarchontoglires</taxon>
        <taxon>Glires</taxon>
        <taxon>Rodentia</taxon>
        <taxon>Myomorpha</taxon>
        <taxon>Muroidea</taxon>
        <taxon>Muridae</taxon>
        <taxon>Murinae</taxon>
        <taxon>Rattus</taxon>
    </lineage>
</organism>